<sequence length="462" mass="49771">MLGAALLALPSLAWAASGAHSHAHSAVNAAAPTSKQPAPTAVYDRTTWQGEARIEDPNQECTYYSYPPVNAIIGSYPAIWKTADLSAAGISADDKALFRALNATVPQIQPRGDRAGDFQGVVYDGNTDPDCWWTYTRCTTPKISSLPADVTKCDEPNTWGFTLDDGPNCSHNAYFDYLQSVNQKATLFYIGSNVLDWPLEAQRGLADGHEICSHTWSHPYMTSLTNEQVFAELYFSKKAIKEILGITVRCWRPPYGDVDDRIRYIAEALDMRTIVWNADTDDYNWITQGLPAIRKNYQSILNNQSAGAYDNSGAIVLTHEIDAGTMQLSQEFLPQIMKQFTGGVLPVAVCMNNTEPYVEQGSYVYPNYAQWASGTRSIQLAAPTAAPNSGRLILDTQGSVTISGATVSSAPPTQASAAQQQKATSVTGVQGAATTVAHSSASQAVAPLFAIVLGVLATGLAL</sequence>
<evidence type="ECO:0000256" key="20">
    <source>
        <dbReference type="ARBA" id="ARBA00024056"/>
    </source>
</evidence>
<evidence type="ECO:0000256" key="5">
    <source>
        <dbReference type="ARBA" id="ARBA00022475"/>
    </source>
</evidence>
<dbReference type="InterPro" id="IPR011330">
    <property type="entry name" value="Glyco_hydro/deAcase_b/a-brl"/>
</dbReference>
<keyword evidence="9" id="KW-0479">Metal-binding</keyword>
<evidence type="ECO:0000256" key="4">
    <source>
        <dbReference type="ARBA" id="ARBA00010973"/>
    </source>
</evidence>
<evidence type="ECO:0000259" key="23">
    <source>
        <dbReference type="PROSITE" id="PS51677"/>
    </source>
</evidence>
<evidence type="ECO:0000256" key="14">
    <source>
        <dbReference type="ARBA" id="ARBA00023180"/>
    </source>
</evidence>
<evidence type="ECO:0000256" key="7">
    <source>
        <dbReference type="ARBA" id="ARBA00022525"/>
    </source>
</evidence>
<evidence type="ECO:0000256" key="6">
    <source>
        <dbReference type="ARBA" id="ARBA00022512"/>
    </source>
</evidence>
<dbReference type="EC" id="3.5.1.41" evidence="20"/>
<evidence type="ECO:0000256" key="1">
    <source>
        <dbReference type="ARBA" id="ARBA00001941"/>
    </source>
</evidence>
<evidence type="ECO:0000256" key="17">
    <source>
        <dbReference type="ARBA" id="ARBA00023288"/>
    </source>
</evidence>
<keyword evidence="11" id="KW-0378">Hydrolase</keyword>
<name>A0A511KCJ3_RHOTO</name>
<keyword evidence="7" id="KW-0964">Secreted</keyword>
<dbReference type="Pfam" id="PF01522">
    <property type="entry name" value="Polysacc_deac_1"/>
    <property type="match status" value="1"/>
</dbReference>
<comment type="cofactor">
    <cofactor evidence="1">
        <name>Co(2+)</name>
        <dbReference type="ChEBI" id="CHEBI:48828"/>
    </cofactor>
</comment>
<feature type="chain" id="PRO_5021919583" description="chitin deacetylase" evidence="22">
    <location>
        <begin position="16"/>
        <end position="462"/>
    </location>
</feature>
<evidence type="ECO:0000256" key="8">
    <source>
        <dbReference type="ARBA" id="ARBA00022622"/>
    </source>
</evidence>
<keyword evidence="18" id="KW-0961">Cell wall biogenesis/degradation</keyword>
<dbReference type="GO" id="GO:0071555">
    <property type="term" value="P:cell wall organization"/>
    <property type="evidence" value="ECO:0007669"/>
    <property type="project" value="UniProtKB-KW"/>
</dbReference>
<dbReference type="PANTHER" id="PTHR10587">
    <property type="entry name" value="GLYCOSYL TRANSFERASE-RELATED"/>
    <property type="match status" value="1"/>
</dbReference>
<dbReference type="Gene3D" id="3.20.20.370">
    <property type="entry name" value="Glycoside hydrolase/deacetylase"/>
    <property type="match status" value="1"/>
</dbReference>
<keyword evidence="5" id="KW-1003">Cell membrane</keyword>
<keyword evidence="14" id="KW-0325">Glycoprotein</keyword>
<evidence type="ECO:0000313" key="25">
    <source>
        <dbReference type="Proteomes" id="UP000321518"/>
    </source>
</evidence>
<evidence type="ECO:0000256" key="11">
    <source>
        <dbReference type="ARBA" id="ARBA00022801"/>
    </source>
</evidence>
<evidence type="ECO:0000256" key="12">
    <source>
        <dbReference type="ARBA" id="ARBA00023024"/>
    </source>
</evidence>
<evidence type="ECO:0000256" key="21">
    <source>
        <dbReference type="ARBA" id="ARBA00048494"/>
    </source>
</evidence>
<keyword evidence="6" id="KW-0134">Cell wall</keyword>
<feature type="domain" description="NodB homology" evidence="23">
    <location>
        <begin position="157"/>
        <end position="350"/>
    </location>
</feature>
<accession>A0A511KCJ3</accession>
<dbReference type="InterPro" id="IPR050248">
    <property type="entry name" value="Polysacc_deacetylase_ArnD"/>
</dbReference>
<keyword evidence="13" id="KW-0472">Membrane</keyword>
<dbReference type="OrthoDB" id="407355at2759"/>
<dbReference type="SUPFAM" id="SSF88713">
    <property type="entry name" value="Glycoside hydrolase/deacetylase"/>
    <property type="match status" value="1"/>
</dbReference>
<evidence type="ECO:0000256" key="16">
    <source>
        <dbReference type="ARBA" id="ARBA00023285"/>
    </source>
</evidence>
<gene>
    <name evidence="24" type="ORF">Rt10032_c04g2118</name>
</gene>
<evidence type="ECO:0000256" key="2">
    <source>
        <dbReference type="ARBA" id="ARBA00004191"/>
    </source>
</evidence>
<evidence type="ECO:0000256" key="13">
    <source>
        <dbReference type="ARBA" id="ARBA00023136"/>
    </source>
</evidence>
<keyword evidence="16" id="KW-0170">Cobalt</keyword>
<comment type="catalytic activity">
    <reaction evidence="21">
        <text>[(1-&gt;4)-N-acetyl-beta-D-glucosaminyl](n) + n H2O = chitosan + n acetate</text>
        <dbReference type="Rhea" id="RHEA:10464"/>
        <dbReference type="Rhea" id="RHEA-COMP:9593"/>
        <dbReference type="Rhea" id="RHEA-COMP:9597"/>
        <dbReference type="ChEBI" id="CHEBI:15377"/>
        <dbReference type="ChEBI" id="CHEBI:17029"/>
        <dbReference type="ChEBI" id="CHEBI:30089"/>
        <dbReference type="ChEBI" id="CHEBI:57704"/>
        <dbReference type="EC" id="3.5.1.41"/>
    </reaction>
    <physiologicalReaction direction="left-to-right" evidence="21">
        <dbReference type="Rhea" id="RHEA:10465"/>
    </physiologicalReaction>
</comment>
<organism evidence="24 25">
    <name type="scientific">Rhodotorula toruloides</name>
    <name type="common">Yeast</name>
    <name type="synonym">Rhodosporidium toruloides</name>
    <dbReference type="NCBI Taxonomy" id="5286"/>
    <lineage>
        <taxon>Eukaryota</taxon>
        <taxon>Fungi</taxon>
        <taxon>Dikarya</taxon>
        <taxon>Basidiomycota</taxon>
        <taxon>Pucciniomycotina</taxon>
        <taxon>Microbotryomycetes</taxon>
        <taxon>Sporidiobolales</taxon>
        <taxon>Sporidiobolaceae</taxon>
        <taxon>Rhodotorula</taxon>
    </lineage>
</organism>
<keyword evidence="15" id="KW-0119">Carbohydrate metabolism</keyword>
<evidence type="ECO:0000313" key="24">
    <source>
        <dbReference type="EMBL" id="GEM08101.1"/>
    </source>
</evidence>
<dbReference type="GO" id="GO:0006032">
    <property type="term" value="P:chitin catabolic process"/>
    <property type="evidence" value="ECO:0007669"/>
    <property type="project" value="UniProtKB-KW"/>
</dbReference>
<feature type="signal peptide" evidence="22">
    <location>
        <begin position="1"/>
        <end position="15"/>
    </location>
</feature>
<comment type="similarity">
    <text evidence="4">Belongs to the polysaccharide deacetylase family.</text>
</comment>
<keyword evidence="17" id="KW-0449">Lipoprotein</keyword>
<evidence type="ECO:0000256" key="15">
    <source>
        <dbReference type="ARBA" id="ARBA00023277"/>
    </source>
</evidence>
<evidence type="ECO:0000256" key="9">
    <source>
        <dbReference type="ARBA" id="ARBA00022723"/>
    </source>
</evidence>
<dbReference type="GO" id="GO:0005886">
    <property type="term" value="C:plasma membrane"/>
    <property type="evidence" value="ECO:0007669"/>
    <property type="project" value="UniProtKB-SubCell"/>
</dbReference>
<reference evidence="24 25" key="1">
    <citation type="submission" date="2019-07" db="EMBL/GenBank/DDBJ databases">
        <title>Rhodotorula toruloides NBRC10032 genome sequencing.</title>
        <authorList>
            <person name="Shida Y."/>
            <person name="Takaku H."/>
            <person name="Ogasawara W."/>
            <person name="Mori K."/>
        </authorList>
    </citation>
    <scope>NUCLEOTIDE SEQUENCE [LARGE SCALE GENOMIC DNA]</scope>
    <source>
        <strain evidence="24 25">NBRC10032</strain>
    </source>
</reference>
<evidence type="ECO:0000256" key="19">
    <source>
        <dbReference type="ARBA" id="ARBA00023326"/>
    </source>
</evidence>
<dbReference type="InterPro" id="IPR002509">
    <property type="entry name" value="NODB_dom"/>
</dbReference>
<proteinExistence type="inferred from homology"/>
<dbReference type="AlphaFoldDB" id="A0A511KCJ3"/>
<dbReference type="GO" id="GO:0009272">
    <property type="term" value="P:fungal-type cell wall biogenesis"/>
    <property type="evidence" value="ECO:0007669"/>
    <property type="project" value="UniProtKB-ARBA"/>
</dbReference>
<dbReference type="GO" id="GO:0046872">
    <property type="term" value="F:metal ion binding"/>
    <property type="evidence" value="ECO:0007669"/>
    <property type="project" value="UniProtKB-KW"/>
</dbReference>
<dbReference type="GO" id="GO:0098552">
    <property type="term" value="C:side of membrane"/>
    <property type="evidence" value="ECO:0007669"/>
    <property type="project" value="UniProtKB-KW"/>
</dbReference>
<dbReference type="PANTHER" id="PTHR10587:SF98">
    <property type="entry name" value="CHITIN DEACETYLASE"/>
    <property type="match status" value="1"/>
</dbReference>
<keyword evidence="10 22" id="KW-0732">Signal</keyword>
<evidence type="ECO:0000256" key="10">
    <source>
        <dbReference type="ARBA" id="ARBA00022729"/>
    </source>
</evidence>
<evidence type="ECO:0000256" key="3">
    <source>
        <dbReference type="ARBA" id="ARBA00004609"/>
    </source>
</evidence>
<dbReference type="Proteomes" id="UP000321518">
    <property type="component" value="Unassembled WGS sequence"/>
</dbReference>
<protein>
    <recommendedName>
        <fullName evidence="20">chitin deacetylase</fullName>
        <ecNumber evidence="20">3.5.1.41</ecNumber>
    </recommendedName>
</protein>
<dbReference type="GO" id="GO:0000272">
    <property type="term" value="P:polysaccharide catabolic process"/>
    <property type="evidence" value="ECO:0007669"/>
    <property type="project" value="UniProtKB-KW"/>
</dbReference>
<comment type="caution">
    <text evidence="24">The sequence shown here is derived from an EMBL/GenBank/DDBJ whole genome shotgun (WGS) entry which is preliminary data.</text>
</comment>
<comment type="subcellular location">
    <subcellularLocation>
        <location evidence="3">Cell membrane</location>
        <topology evidence="3">Lipid-anchor</topology>
        <topology evidence="3">GPI-anchor</topology>
    </subcellularLocation>
    <subcellularLocation>
        <location evidence="2">Secreted</location>
        <location evidence="2">Cell wall</location>
    </subcellularLocation>
</comment>
<keyword evidence="12" id="KW-0146">Chitin degradation</keyword>
<evidence type="ECO:0000256" key="22">
    <source>
        <dbReference type="SAM" id="SignalP"/>
    </source>
</evidence>
<dbReference type="EMBL" id="BJWK01000004">
    <property type="protein sequence ID" value="GEM08101.1"/>
    <property type="molecule type" value="Genomic_DNA"/>
</dbReference>
<dbReference type="GO" id="GO:0004099">
    <property type="term" value="F:chitin deacetylase activity"/>
    <property type="evidence" value="ECO:0007669"/>
    <property type="project" value="UniProtKB-EC"/>
</dbReference>
<dbReference type="FunFam" id="3.20.20.370:FF:000004">
    <property type="entry name" value="Related to Chitin deacetylase"/>
    <property type="match status" value="1"/>
</dbReference>
<keyword evidence="8" id="KW-0336">GPI-anchor</keyword>
<dbReference type="PROSITE" id="PS51677">
    <property type="entry name" value="NODB"/>
    <property type="match status" value="1"/>
</dbReference>
<keyword evidence="19" id="KW-0624">Polysaccharide degradation</keyword>
<evidence type="ECO:0000256" key="18">
    <source>
        <dbReference type="ARBA" id="ARBA00023316"/>
    </source>
</evidence>